<evidence type="ECO:0000313" key="1">
    <source>
        <dbReference type="EMBL" id="KAF7935808.1"/>
    </source>
</evidence>
<protein>
    <recommendedName>
        <fullName evidence="3">Heterokaryon incompatibility domain-containing protein</fullName>
    </recommendedName>
</protein>
<proteinExistence type="predicted"/>
<dbReference type="GeneID" id="62228802"/>
<reference evidence="1 2" key="1">
    <citation type="journal article" date="2020" name="Genome Biol. Evol.">
        <title>Comparative genomics of Sclerotiniaceae.</title>
        <authorList>
            <person name="Valero Jimenez C.A."/>
            <person name="Steentjes M."/>
            <person name="Scholten O.E."/>
            <person name="Van Kan J.A.L."/>
        </authorList>
    </citation>
    <scope>NUCLEOTIDE SEQUENCE [LARGE SCALE GENOMIC DNA]</scope>
    <source>
        <strain evidence="1 2">B1</strain>
    </source>
</reference>
<comment type="caution">
    <text evidence="1">The sequence shown here is derived from an EMBL/GenBank/DDBJ whole genome shotgun (WGS) entry which is preliminary data.</text>
</comment>
<gene>
    <name evidence="1" type="ORF">EAE98_002028</name>
</gene>
<dbReference type="Proteomes" id="UP000783213">
    <property type="component" value="Unassembled WGS sequence"/>
</dbReference>
<dbReference type="EMBL" id="RCSX01000004">
    <property type="protein sequence ID" value="KAF7935808.1"/>
    <property type="molecule type" value="Genomic_DNA"/>
</dbReference>
<sequence>MEQICILEGVTLMIGDPPDDYKIIRITMRCFDDSFIMVYSPAQVAISPYLLARRDESLS</sequence>
<keyword evidence="2" id="KW-1185">Reference proteome</keyword>
<dbReference type="RefSeq" id="XP_038813386.1">
    <property type="nucleotide sequence ID" value="XM_038949647.1"/>
</dbReference>
<organism evidence="1 2">
    <name type="scientific">Botrytis deweyae</name>
    <dbReference type="NCBI Taxonomy" id="2478750"/>
    <lineage>
        <taxon>Eukaryota</taxon>
        <taxon>Fungi</taxon>
        <taxon>Dikarya</taxon>
        <taxon>Ascomycota</taxon>
        <taxon>Pezizomycotina</taxon>
        <taxon>Leotiomycetes</taxon>
        <taxon>Helotiales</taxon>
        <taxon>Sclerotiniaceae</taxon>
        <taxon>Botrytis</taxon>
    </lineage>
</organism>
<name>A0ABQ7IW11_9HELO</name>
<evidence type="ECO:0008006" key="3">
    <source>
        <dbReference type="Google" id="ProtNLM"/>
    </source>
</evidence>
<accession>A0ABQ7IW11</accession>
<evidence type="ECO:0000313" key="2">
    <source>
        <dbReference type="Proteomes" id="UP000783213"/>
    </source>
</evidence>